<dbReference type="Proteomes" id="UP001245370">
    <property type="component" value="Unassembled WGS sequence"/>
</dbReference>
<dbReference type="RefSeq" id="WP_281808195.1">
    <property type="nucleotide sequence ID" value="NZ_BSDO01000004.1"/>
</dbReference>
<proteinExistence type="predicted"/>
<gene>
    <name evidence="2" type="ORF">GGQ86_003129</name>
</gene>
<evidence type="ECO:0000256" key="1">
    <source>
        <dbReference type="SAM" id="MobiDB-lite"/>
    </source>
</evidence>
<sequence length="53" mass="5674">MPRVANGSVLISVVVMLFATLLVATPTLAFLTQPHERPSETPRPPVRSVSAFA</sequence>
<comment type="caution">
    <text evidence="2">The sequence shown here is derived from an EMBL/GenBank/DDBJ whole genome shotgun (WGS) entry which is preliminary data.</text>
</comment>
<accession>A0ABU1KII1</accession>
<dbReference type="GeneID" id="95763793"/>
<protein>
    <submittedName>
        <fullName evidence="2">Uncharacterized protein</fullName>
    </submittedName>
</protein>
<feature type="region of interest" description="Disordered" evidence="1">
    <location>
        <begin position="33"/>
        <end position="53"/>
    </location>
</feature>
<evidence type="ECO:0000313" key="2">
    <source>
        <dbReference type="EMBL" id="MDR6334647.1"/>
    </source>
</evidence>
<organism evidence="2 3">
    <name type="scientific">Xanthobacter flavus</name>
    <dbReference type="NCBI Taxonomy" id="281"/>
    <lineage>
        <taxon>Bacteria</taxon>
        <taxon>Pseudomonadati</taxon>
        <taxon>Pseudomonadota</taxon>
        <taxon>Alphaproteobacteria</taxon>
        <taxon>Hyphomicrobiales</taxon>
        <taxon>Xanthobacteraceae</taxon>
        <taxon>Xanthobacter</taxon>
    </lineage>
</organism>
<name>A0ABU1KII1_XANFL</name>
<reference evidence="2 3" key="1">
    <citation type="submission" date="2023-07" db="EMBL/GenBank/DDBJ databases">
        <title>Genomic Encyclopedia of Type Strains, Phase IV (KMG-IV): sequencing the most valuable type-strain genomes for metagenomic binning, comparative biology and taxonomic classification.</title>
        <authorList>
            <person name="Goeker M."/>
        </authorList>
    </citation>
    <scope>NUCLEOTIDE SEQUENCE [LARGE SCALE GENOMIC DNA]</scope>
    <source>
        <strain evidence="2 3">DSM 338</strain>
    </source>
</reference>
<evidence type="ECO:0000313" key="3">
    <source>
        <dbReference type="Proteomes" id="UP001245370"/>
    </source>
</evidence>
<dbReference type="EMBL" id="JAVDPY010000005">
    <property type="protein sequence ID" value="MDR6334647.1"/>
    <property type="molecule type" value="Genomic_DNA"/>
</dbReference>
<keyword evidence="3" id="KW-1185">Reference proteome</keyword>